<dbReference type="Proteomes" id="UP000038083">
    <property type="component" value="Unassembled WGS sequence"/>
</dbReference>
<gene>
    <name evidence="15" type="primary">gldE</name>
    <name evidence="14" type="ORF">CCYN2B_110110</name>
    <name evidence="15" type="ORF">CCYN74_10188</name>
</gene>
<sequence length="450" mass="51210">MDLEPPLNLFFTFLMPFNQIVLWFDVINFSIIGQFVVFLILLYCSALISGSEVALFSLSPTEVNNEKESNSPSGKIITKLLSDPKKLLATILIANNLVNISIVLLFVDLGDFIFGSIESELIRAILDVGLVTFMILLCGEILPKIYANRNNISFAKKVAYPLYVLDVILTPLSIPMKNFTSSIQKRFGKKTTNFSVGQLSQALELTSSDDTTHEEKKILESIVSFGNTETREVMVPRIDIFALNEELSYQEALAEIVKIGYSRIPVYKESLDNITGIVYIKDLLPHLEKADFDWNSVKRKAFFVPENKKLDDLLSEFQEKKIHLAVVVDEYGGTRGIITLEDIIEEIVGNINDEFDDEDVTYSKIDNNTFVFEGKTTLKDFYRILQLTDEEEFIFEEKRGEAETLAGFLLEVSGNFPQKNIPISFENYVFTVEAFDKKRIKQIRVRKTDK</sequence>
<keyword evidence="7 9" id="KW-0129">CBS domain</keyword>
<evidence type="ECO:0000256" key="1">
    <source>
        <dbReference type="ARBA" id="ARBA00004651"/>
    </source>
</evidence>
<dbReference type="EMBL" id="CDOD01000003">
    <property type="protein sequence ID" value="CEN32591.1"/>
    <property type="molecule type" value="Genomic_DNA"/>
</dbReference>
<feature type="domain" description="CNNM transmembrane" evidence="13">
    <location>
        <begin position="27"/>
        <end position="215"/>
    </location>
</feature>
<accession>A0A0B7HN33</accession>
<dbReference type="GO" id="GO:0005886">
    <property type="term" value="C:plasma membrane"/>
    <property type="evidence" value="ECO:0007669"/>
    <property type="project" value="UniProtKB-SubCell"/>
</dbReference>
<evidence type="ECO:0000313" key="15">
    <source>
        <dbReference type="EMBL" id="CEN33908.1"/>
    </source>
</evidence>
<dbReference type="InterPro" id="IPR016169">
    <property type="entry name" value="FAD-bd_PCMH_sub2"/>
</dbReference>
<keyword evidence="16" id="KW-1185">Reference proteome</keyword>
<dbReference type="InterPro" id="IPR000644">
    <property type="entry name" value="CBS_dom"/>
</dbReference>
<name>A0A0B7HN33_9FLAO</name>
<keyword evidence="3" id="KW-1003">Cell membrane</keyword>
<evidence type="ECO:0000313" key="17">
    <source>
        <dbReference type="Proteomes" id="UP000038083"/>
    </source>
</evidence>
<dbReference type="AlphaFoldDB" id="A0A0B7HN33"/>
<keyword evidence="4 10" id="KW-0812">Transmembrane</keyword>
<dbReference type="InterPro" id="IPR046342">
    <property type="entry name" value="CBS_dom_sf"/>
</dbReference>
<evidence type="ECO:0000256" key="11">
    <source>
        <dbReference type="SAM" id="Phobius"/>
    </source>
</evidence>
<dbReference type="InterPro" id="IPR036318">
    <property type="entry name" value="FAD-bd_PCMH-like_sf"/>
</dbReference>
<proteinExistence type="inferred from homology"/>
<dbReference type="STRING" id="28189.CCYN74_10188"/>
<dbReference type="GO" id="GO:0050660">
    <property type="term" value="F:flavin adenine dinucleotide binding"/>
    <property type="evidence" value="ECO:0007669"/>
    <property type="project" value="InterPro"/>
</dbReference>
<evidence type="ECO:0000256" key="6">
    <source>
        <dbReference type="ARBA" id="ARBA00022989"/>
    </source>
</evidence>
<keyword evidence="8 10" id="KW-0472">Membrane</keyword>
<dbReference type="Pfam" id="PF00571">
    <property type="entry name" value="CBS"/>
    <property type="match status" value="2"/>
</dbReference>
<evidence type="ECO:0000313" key="14">
    <source>
        <dbReference type="EMBL" id="CEN32591.1"/>
    </source>
</evidence>
<dbReference type="Gene3D" id="3.10.580.10">
    <property type="entry name" value="CBS-domain"/>
    <property type="match status" value="1"/>
</dbReference>
<dbReference type="PANTHER" id="PTHR22777">
    <property type="entry name" value="HEMOLYSIN-RELATED"/>
    <property type="match status" value="1"/>
</dbReference>
<dbReference type="EMBL" id="CDOG01000001">
    <property type="protein sequence ID" value="CEN33908.1"/>
    <property type="molecule type" value="Genomic_DNA"/>
</dbReference>
<dbReference type="SMART" id="SM00116">
    <property type="entry name" value="CBS"/>
    <property type="match status" value="2"/>
</dbReference>
<protein>
    <submittedName>
        <fullName evidence="15">Gliding motility-associated protein GldE</fullName>
    </submittedName>
</protein>
<dbReference type="SUPFAM" id="SSF56176">
    <property type="entry name" value="FAD-binding/transporter-associated domain-like"/>
    <property type="match status" value="1"/>
</dbReference>
<dbReference type="FunFam" id="3.10.580.10:FF:000002">
    <property type="entry name" value="Magnesium/cobalt efflux protein CorC"/>
    <property type="match status" value="1"/>
</dbReference>
<dbReference type="CDD" id="cd04590">
    <property type="entry name" value="CBS_pair_CorC_HlyC_assoc"/>
    <property type="match status" value="1"/>
</dbReference>
<keyword evidence="6 10" id="KW-1133">Transmembrane helix</keyword>
<evidence type="ECO:0000256" key="8">
    <source>
        <dbReference type="ARBA" id="ARBA00023136"/>
    </source>
</evidence>
<dbReference type="NCBIfam" id="TIGR03520">
    <property type="entry name" value="GldE"/>
    <property type="match status" value="1"/>
</dbReference>
<evidence type="ECO:0000256" key="4">
    <source>
        <dbReference type="ARBA" id="ARBA00022692"/>
    </source>
</evidence>
<feature type="transmembrane region" description="Helical" evidence="11">
    <location>
        <begin position="20"/>
        <end position="43"/>
    </location>
</feature>
<feature type="transmembrane region" description="Helical" evidence="11">
    <location>
        <begin position="158"/>
        <end position="176"/>
    </location>
</feature>
<dbReference type="PROSITE" id="PS51371">
    <property type="entry name" value="CBS"/>
    <property type="match status" value="2"/>
</dbReference>
<dbReference type="Gene3D" id="3.30.465.10">
    <property type="match status" value="1"/>
</dbReference>
<dbReference type="eggNOG" id="COG1253">
    <property type="taxonomic scope" value="Bacteria"/>
</dbReference>
<feature type="transmembrane region" description="Helical" evidence="11">
    <location>
        <begin position="87"/>
        <end position="109"/>
    </location>
</feature>
<dbReference type="SMART" id="SM01091">
    <property type="entry name" value="CorC_HlyC"/>
    <property type="match status" value="1"/>
</dbReference>
<comment type="similarity">
    <text evidence="2">Belongs to the UPF0053 family.</text>
</comment>
<dbReference type="Proteomes" id="UP000038055">
    <property type="component" value="Unassembled WGS sequence"/>
</dbReference>
<evidence type="ECO:0000256" key="5">
    <source>
        <dbReference type="ARBA" id="ARBA00022737"/>
    </source>
</evidence>
<evidence type="ECO:0000256" key="2">
    <source>
        <dbReference type="ARBA" id="ARBA00006337"/>
    </source>
</evidence>
<evidence type="ECO:0000256" key="10">
    <source>
        <dbReference type="PROSITE-ProRule" id="PRU01193"/>
    </source>
</evidence>
<dbReference type="InterPro" id="IPR002550">
    <property type="entry name" value="CNNM"/>
</dbReference>
<dbReference type="InterPro" id="IPR005170">
    <property type="entry name" value="Transptr-assoc_dom"/>
</dbReference>
<feature type="transmembrane region" description="Helical" evidence="11">
    <location>
        <begin position="121"/>
        <end position="146"/>
    </location>
</feature>
<feature type="domain" description="CBS" evidence="12">
    <location>
        <begin position="297"/>
        <end position="354"/>
    </location>
</feature>
<feature type="domain" description="CBS" evidence="12">
    <location>
        <begin position="234"/>
        <end position="294"/>
    </location>
</feature>
<dbReference type="PANTHER" id="PTHR22777:SF32">
    <property type="entry name" value="UPF0053 INNER MEMBRANE PROTEIN YFJD"/>
    <property type="match status" value="1"/>
</dbReference>
<keyword evidence="5" id="KW-0677">Repeat</keyword>
<dbReference type="InterPro" id="IPR044751">
    <property type="entry name" value="Ion_transp-like_CBS"/>
</dbReference>
<evidence type="ECO:0000256" key="7">
    <source>
        <dbReference type="ARBA" id="ARBA00023122"/>
    </source>
</evidence>
<dbReference type="InterPro" id="IPR019862">
    <property type="entry name" value="Motility-assoc_prot_GldE"/>
</dbReference>
<organism evidence="15 17">
    <name type="scientific">Capnocytophaga cynodegmi</name>
    <dbReference type="NCBI Taxonomy" id="28189"/>
    <lineage>
        <taxon>Bacteria</taxon>
        <taxon>Pseudomonadati</taxon>
        <taxon>Bacteroidota</taxon>
        <taxon>Flavobacteriia</taxon>
        <taxon>Flavobacteriales</taxon>
        <taxon>Flavobacteriaceae</taxon>
        <taxon>Capnocytophaga</taxon>
    </lineage>
</organism>
<evidence type="ECO:0000259" key="12">
    <source>
        <dbReference type="PROSITE" id="PS51371"/>
    </source>
</evidence>
<dbReference type="PROSITE" id="PS51846">
    <property type="entry name" value="CNNM"/>
    <property type="match status" value="1"/>
</dbReference>
<dbReference type="Pfam" id="PF03471">
    <property type="entry name" value="CorC_HlyC"/>
    <property type="match status" value="1"/>
</dbReference>
<comment type="subcellular location">
    <subcellularLocation>
        <location evidence="1">Cell membrane</location>
        <topology evidence="1">Multi-pass membrane protein</topology>
    </subcellularLocation>
</comment>
<evidence type="ECO:0000259" key="13">
    <source>
        <dbReference type="PROSITE" id="PS51846"/>
    </source>
</evidence>
<evidence type="ECO:0000313" key="16">
    <source>
        <dbReference type="Proteomes" id="UP000038055"/>
    </source>
</evidence>
<dbReference type="Pfam" id="PF01595">
    <property type="entry name" value="CNNM"/>
    <property type="match status" value="1"/>
</dbReference>
<evidence type="ECO:0000256" key="3">
    <source>
        <dbReference type="ARBA" id="ARBA00022475"/>
    </source>
</evidence>
<evidence type="ECO:0000256" key="9">
    <source>
        <dbReference type="PROSITE-ProRule" id="PRU00703"/>
    </source>
</evidence>
<reference evidence="16 17" key="1">
    <citation type="submission" date="2015-01" db="EMBL/GenBank/DDBJ databases">
        <authorList>
            <person name="MANFREDI Pablo"/>
        </authorList>
    </citation>
    <scope>NUCLEOTIDE SEQUENCE [LARGE SCALE GENOMIC DNA]</scope>
    <source>
        <strain evidence="15 17">Ccy74</strain>
        <strain evidence="14 16">Ccyn2B</strain>
    </source>
</reference>
<dbReference type="SUPFAM" id="SSF54631">
    <property type="entry name" value="CBS-domain pair"/>
    <property type="match status" value="1"/>
</dbReference>